<keyword evidence="1" id="KW-0233">DNA recombination</keyword>
<evidence type="ECO:0000256" key="1">
    <source>
        <dbReference type="ARBA" id="ARBA00023172"/>
    </source>
</evidence>
<evidence type="ECO:0000313" key="3">
    <source>
        <dbReference type="EMBL" id="GAA4053152.1"/>
    </source>
</evidence>
<sequence length="108" mass="12271">MVPLMCKALRYLRESQEENGIDGFFNYADQYANRQLHEIAAVLGIQTHLHHHVGRETFATNFIRHGGNTLVLQKLIGHSKVSTTLKCVHVDEETKQKAIDRMDALDGE</sequence>
<dbReference type="InterPro" id="IPR002104">
    <property type="entry name" value="Integrase_catalytic"/>
</dbReference>
<reference evidence="4" key="1">
    <citation type="journal article" date="2019" name="Int. J. Syst. Evol. Microbiol.">
        <title>The Global Catalogue of Microorganisms (GCM) 10K type strain sequencing project: providing services to taxonomists for standard genome sequencing and annotation.</title>
        <authorList>
            <consortium name="The Broad Institute Genomics Platform"/>
            <consortium name="The Broad Institute Genome Sequencing Center for Infectious Disease"/>
            <person name="Wu L."/>
            <person name="Ma J."/>
        </authorList>
    </citation>
    <scope>NUCLEOTIDE SEQUENCE [LARGE SCALE GENOMIC DNA]</scope>
    <source>
        <strain evidence="4">JCM 17225</strain>
    </source>
</reference>
<dbReference type="InterPro" id="IPR011010">
    <property type="entry name" value="DNA_brk_join_enz"/>
</dbReference>
<evidence type="ECO:0000259" key="2">
    <source>
        <dbReference type="PROSITE" id="PS51898"/>
    </source>
</evidence>
<dbReference type="Gene3D" id="1.10.443.10">
    <property type="entry name" value="Intergrase catalytic core"/>
    <property type="match status" value="1"/>
</dbReference>
<dbReference type="Proteomes" id="UP001501469">
    <property type="component" value="Unassembled WGS sequence"/>
</dbReference>
<dbReference type="SUPFAM" id="SSF56349">
    <property type="entry name" value="DNA breaking-rejoining enzymes"/>
    <property type="match status" value="1"/>
</dbReference>
<gene>
    <name evidence="3" type="ORF">GCM10022409_45140</name>
</gene>
<organism evidence="3 4">
    <name type="scientific">Hymenobacter glaciei</name>
    <dbReference type="NCBI Taxonomy" id="877209"/>
    <lineage>
        <taxon>Bacteria</taxon>
        <taxon>Pseudomonadati</taxon>
        <taxon>Bacteroidota</taxon>
        <taxon>Cytophagia</taxon>
        <taxon>Cytophagales</taxon>
        <taxon>Hymenobacteraceae</taxon>
        <taxon>Hymenobacter</taxon>
    </lineage>
</organism>
<accession>A0ABP7UUD9</accession>
<keyword evidence="4" id="KW-1185">Reference proteome</keyword>
<dbReference type="EMBL" id="BAABDK010000033">
    <property type="protein sequence ID" value="GAA4053152.1"/>
    <property type="molecule type" value="Genomic_DNA"/>
</dbReference>
<dbReference type="InterPro" id="IPR013762">
    <property type="entry name" value="Integrase-like_cat_sf"/>
</dbReference>
<dbReference type="Pfam" id="PF00589">
    <property type="entry name" value="Phage_integrase"/>
    <property type="match status" value="1"/>
</dbReference>
<evidence type="ECO:0000313" key="4">
    <source>
        <dbReference type="Proteomes" id="UP001501469"/>
    </source>
</evidence>
<name>A0ABP7UUD9_9BACT</name>
<protein>
    <recommendedName>
        <fullName evidence="2">Tyr recombinase domain-containing protein</fullName>
    </recommendedName>
</protein>
<proteinExistence type="predicted"/>
<feature type="domain" description="Tyr recombinase" evidence="2">
    <location>
        <begin position="1"/>
        <end position="100"/>
    </location>
</feature>
<comment type="caution">
    <text evidence="3">The sequence shown here is derived from an EMBL/GenBank/DDBJ whole genome shotgun (WGS) entry which is preliminary data.</text>
</comment>
<dbReference type="PROSITE" id="PS51898">
    <property type="entry name" value="TYR_RECOMBINASE"/>
    <property type="match status" value="1"/>
</dbReference>